<comment type="caution">
    <text evidence="14">The sequence shown here is derived from an EMBL/GenBank/DDBJ whole genome shotgun (WGS) entry which is preliminary data.</text>
</comment>
<dbReference type="InterPro" id="IPR052029">
    <property type="entry name" value="PpiD_chaperone"/>
</dbReference>
<keyword evidence="15" id="KW-1185">Reference proteome</keyword>
<evidence type="ECO:0000256" key="12">
    <source>
        <dbReference type="SAM" id="Phobius"/>
    </source>
</evidence>
<keyword evidence="2" id="KW-1003">Cell membrane</keyword>
<dbReference type="Pfam" id="PF13624">
    <property type="entry name" value="SurA_N_3"/>
    <property type="match status" value="1"/>
</dbReference>
<dbReference type="PANTHER" id="PTHR47529">
    <property type="entry name" value="PEPTIDYL-PROLYL CIS-TRANS ISOMERASE D"/>
    <property type="match status" value="1"/>
</dbReference>
<keyword evidence="5 12" id="KW-1133">Transmembrane helix</keyword>
<dbReference type="InterPro" id="IPR046357">
    <property type="entry name" value="PPIase_dom_sf"/>
</dbReference>
<dbReference type="Gene3D" id="1.10.4030.10">
    <property type="entry name" value="Porin chaperone SurA, peptide-binding domain"/>
    <property type="match status" value="1"/>
</dbReference>
<name>A0A0W0Z7A1_9GAMM</name>
<evidence type="ECO:0000256" key="3">
    <source>
        <dbReference type="ARBA" id="ARBA00022519"/>
    </source>
</evidence>
<evidence type="ECO:0000256" key="10">
    <source>
        <dbReference type="ARBA" id="ARBA00042775"/>
    </source>
</evidence>
<comment type="subcellular location">
    <subcellularLocation>
        <location evidence="1">Cell inner membrane</location>
        <topology evidence="1">Single-pass type II membrane protein</topology>
        <orientation evidence="1">Periplasmic side</orientation>
    </subcellularLocation>
</comment>
<gene>
    <name evidence="14" type="primary">surA</name>
    <name evidence="14" type="ORF">Lsha_0362</name>
</gene>
<keyword evidence="4 12" id="KW-0812">Transmembrane</keyword>
<sequence>MLQKLNERIQGVVAWLVIILIAITFTLFGVDYYMQSHQTSNARAMVNDQPITDQAFEINYRRARAQQDLAQMTAADEKNLQAQVLNQMITNEVSMQSARKYGFEVSPNQANAAIVSIPQFQEDGHFSSEKYQQALNGAMFTPETFQKEVRQGMLLNQQRFAFMGSSFALPDEIRRFVRLYMQSRDYDYITVSSAPFLSKVNVSEEDINTYYKAHKKEFMSPEKVSLDYVVLSTNEIKSKIKISEQDIQRYYEENKSNYLTPAQWQVAHILFAVPEGATHDEMQEVQKKADDAYSQLQKAPEDFTKLVSSHSDDKLSVADKGVLPWITAGQNGYDKYLSDLTEPGQISEPVRTKHGFEIFKLVAYKPVTTKSLSEVQATIKEQLLSDMVQNQYAHALEQLSDLSYQTPDSLSPVADALKLKVQQSEPFSRAGGTTELTKNKQIINAAFSHDVLALSNNSEPVQLDNDAVVVLRVNQHIPSKQQSLAEVQQQIKSTLAKQLADAKAKEIGTGLLNPVEDKQQQELIAAHKLIWQSVTQASRDNDKSGALINDLAFNLLRPESRDGVVLENGDFVVVRLKHINDGKLSSLDKEQRDSLIQQIEASYGMMDYDLYVNSLVNHAQIVRH</sequence>
<evidence type="ECO:0000313" key="15">
    <source>
        <dbReference type="Proteomes" id="UP000054600"/>
    </source>
</evidence>
<organism evidence="14 15">
    <name type="scientific">Legionella shakespearei DSM 23087</name>
    <dbReference type="NCBI Taxonomy" id="1122169"/>
    <lineage>
        <taxon>Bacteria</taxon>
        <taxon>Pseudomonadati</taxon>
        <taxon>Pseudomonadota</taxon>
        <taxon>Gammaproteobacteria</taxon>
        <taxon>Legionellales</taxon>
        <taxon>Legionellaceae</taxon>
        <taxon>Legionella</taxon>
    </lineage>
</organism>
<dbReference type="InterPro" id="IPR027304">
    <property type="entry name" value="Trigger_fact/SurA_dom_sf"/>
</dbReference>
<accession>A0A0W0Z7A1</accession>
<evidence type="ECO:0000256" key="4">
    <source>
        <dbReference type="ARBA" id="ARBA00022692"/>
    </source>
</evidence>
<protein>
    <recommendedName>
        <fullName evidence="9">Periplasmic chaperone PpiD</fullName>
    </recommendedName>
    <alternativeName>
        <fullName evidence="10">Periplasmic folding chaperone</fullName>
    </alternativeName>
</protein>
<evidence type="ECO:0000313" key="14">
    <source>
        <dbReference type="EMBL" id="KTD64993.1"/>
    </source>
</evidence>
<comment type="similarity">
    <text evidence="8">Belongs to the PpiD chaperone family.</text>
</comment>
<keyword evidence="7" id="KW-0143">Chaperone</keyword>
<dbReference type="PROSITE" id="PS50198">
    <property type="entry name" value="PPIC_PPIASE_2"/>
    <property type="match status" value="1"/>
</dbReference>
<dbReference type="Gene3D" id="3.10.50.40">
    <property type="match status" value="1"/>
</dbReference>
<evidence type="ECO:0000256" key="11">
    <source>
        <dbReference type="PROSITE-ProRule" id="PRU00278"/>
    </source>
</evidence>
<evidence type="ECO:0000256" key="5">
    <source>
        <dbReference type="ARBA" id="ARBA00022989"/>
    </source>
</evidence>
<keyword evidence="11" id="KW-0697">Rotamase</keyword>
<dbReference type="Proteomes" id="UP000054600">
    <property type="component" value="Unassembled WGS sequence"/>
</dbReference>
<evidence type="ECO:0000256" key="8">
    <source>
        <dbReference type="ARBA" id="ARBA00038408"/>
    </source>
</evidence>
<feature type="domain" description="PpiC" evidence="13">
    <location>
        <begin position="261"/>
        <end position="363"/>
    </location>
</feature>
<dbReference type="SUPFAM" id="SSF109998">
    <property type="entry name" value="Triger factor/SurA peptide-binding domain-like"/>
    <property type="match status" value="1"/>
</dbReference>
<proteinExistence type="inferred from homology"/>
<dbReference type="STRING" id="1122169.Lsha_0362"/>
<dbReference type="OrthoDB" id="9812372at2"/>
<keyword evidence="11 14" id="KW-0413">Isomerase</keyword>
<dbReference type="GO" id="GO:0005886">
    <property type="term" value="C:plasma membrane"/>
    <property type="evidence" value="ECO:0007669"/>
    <property type="project" value="UniProtKB-SubCell"/>
</dbReference>
<dbReference type="EMBL" id="LNYW01000016">
    <property type="protein sequence ID" value="KTD64993.1"/>
    <property type="molecule type" value="Genomic_DNA"/>
</dbReference>
<feature type="transmembrane region" description="Helical" evidence="12">
    <location>
        <begin position="12"/>
        <end position="34"/>
    </location>
</feature>
<keyword evidence="6 12" id="KW-0472">Membrane</keyword>
<dbReference type="SUPFAM" id="SSF54534">
    <property type="entry name" value="FKBP-like"/>
    <property type="match status" value="1"/>
</dbReference>
<evidence type="ECO:0000256" key="6">
    <source>
        <dbReference type="ARBA" id="ARBA00023136"/>
    </source>
</evidence>
<evidence type="ECO:0000256" key="7">
    <source>
        <dbReference type="ARBA" id="ARBA00023186"/>
    </source>
</evidence>
<keyword evidence="3" id="KW-0997">Cell inner membrane</keyword>
<evidence type="ECO:0000256" key="1">
    <source>
        <dbReference type="ARBA" id="ARBA00004382"/>
    </source>
</evidence>
<dbReference type="Pfam" id="PF00639">
    <property type="entry name" value="Rotamase"/>
    <property type="match status" value="1"/>
</dbReference>
<evidence type="ECO:0000259" key="13">
    <source>
        <dbReference type="PROSITE" id="PS50198"/>
    </source>
</evidence>
<evidence type="ECO:0000256" key="9">
    <source>
        <dbReference type="ARBA" id="ARBA00040743"/>
    </source>
</evidence>
<evidence type="ECO:0000256" key="2">
    <source>
        <dbReference type="ARBA" id="ARBA00022475"/>
    </source>
</evidence>
<dbReference type="GO" id="GO:0003755">
    <property type="term" value="F:peptidyl-prolyl cis-trans isomerase activity"/>
    <property type="evidence" value="ECO:0007669"/>
    <property type="project" value="UniProtKB-KW"/>
</dbReference>
<reference evidence="14 15" key="1">
    <citation type="submission" date="2015-11" db="EMBL/GenBank/DDBJ databases">
        <title>Genomic analysis of 38 Legionella species identifies large and diverse effector repertoires.</title>
        <authorList>
            <person name="Burstein D."/>
            <person name="Amaro F."/>
            <person name="Zusman T."/>
            <person name="Lifshitz Z."/>
            <person name="Cohen O."/>
            <person name="Gilbert J.A."/>
            <person name="Pupko T."/>
            <person name="Shuman H.A."/>
            <person name="Segal G."/>
        </authorList>
    </citation>
    <scope>NUCLEOTIDE SEQUENCE [LARGE SCALE GENOMIC DNA]</scope>
    <source>
        <strain evidence="14 15">ATCC 49655</strain>
    </source>
</reference>
<dbReference type="RefSeq" id="WP_018575883.1">
    <property type="nucleotide sequence ID" value="NZ_KB892381.1"/>
</dbReference>
<dbReference type="AlphaFoldDB" id="A0A0W0Z7A1"/>
<dbReference type="InterPro" id="IPR000297">
    <property type="entry name" value="PPIase_PpiC"/>
</dbReference>
<dbReference type="PANTHER" id="PTHR47529:SF1">
    <property type="entry name" value="PERIPLASMIC CHAPERONE PPID"/>
    <property type="match status" value="1"/>
</dbReference>
<dbReference type="eggNOG" id="COG0760">
    <property type="taxonomic scope" value="Bacteria"/>
</dbReference>
<dbReference type="PATRIC" id="fig|1122169.6.peg.408"/>